<evidence type="ECO:0000259" key="1">
    <source>
        <dbReference type="Pfam" id="PF13408"/>
    </source>
</evidence>
<dbReference type="Proteomes" id="UP001597403">
    <property type="component" value="Unassembled WGS sequence"/>
</dbReference>
<evidence type="ECO:0000313" key="3">
    <source>
        <dbReference type="Proteomes" id="UP001597403"/>
    </source>
</evidence>
<proteinExistence type="predicted"/>
<sequence>MKQKGRNKSNGQESIFAHIAVCSACGKGMVFRNDRLKNGAYVCGGYVKRKRSYFSSHIIIRSRTTSAVKDDLKGLIADNVKLEKIYGATNEKANKQPSSYTKELAKINNLLSQLNKEFQSLLQLYSEKVIDIKQFRLQNEYIQAEQTKLLQSKSEIESKLDAKKDMEHQVHAFKQQTSRFAKLDIEDEQVLKQLLQRLIQKIKVNKEGTVKTIHYNVAHPTGIGELLQGLIGSPY</sequence>
<dbReference type="InterPro" id="IPR025827">
    <property type="entry name" value="Zn_ribbon_recom_dom"/>
</dbReference>
<organism evidence="2 3">
    <name type="scientific">Paenibacillus nicotianae</name>
    <dbReference type="NCBI Taxonomy" id="1526551"/>
    <lineage>
        <taxon>Bacteria</taxon>
        <taxon>Bacillati</taxon>
        <taxon>Bacillota</taxon>
        <taxon>Bacilli</taxon>
        <taxon>Bacillales</taxon>
        <taxon>Paenibacillaceae</taxon>
        <taxon>Paenibacillus</taxon>
    </lineage>
</organism>
<evidence type="ECO:0000313" key="2">
    <source>
        <dbReference type="EMBL" id="MFD1991904.1"/>
    </source>
</evidence>
<protein>
    <submittedName>
        <fullName evidence="2">Recombinase zinc beta ribbon domain-containing protein</fullName>
    </submittedName>
</protein>
<dbReference type="EMBL" id="JBHUGF010000010">
    <property type="protein sequence ID" value="MFD1991904.1"/>
    <property type="molecule type" value="Genomic_DNA"/>
</dbReference>
<accession>A0ABW4V2X5</accession>
<dbReference type="RefSeq" id="WP_379283878.1">
    <property type="nucleotide sequence ID" value="NZ_JBHUGF010000010.1"/>
</dbReference>
<comment type="caution">
    <text evidence="2">The sequence shown here is derived from an EMBL/GenBank/DDBJ whole genome shotgun (WGS) entry which is preliminary data.</text>
</comment>
<reference evidence="3" key="1">
    <citation type="journal article" date="2019" name="Int. J. Syst. Evol. Microbiol.">
        <title>The Global Catalogue of Microorganisms (GCM) 10K type strain sequencing project: providing services to taxonomists for standard genome sequencing and annotation.</title>
        <authorList>
            <consortium name="The Broad Institute Genomics Platform"/>
            <consortium name="The Broad Institute Genome Sequencing Center for Infectious Disease"/>
            <person name="Wu L."/>
            <person name="Ma J."/>
        </authorList>
    </citation>
    <scope>NUCLEOTIDE SEQUENCE [LARGE SCALE GENOMIC DNA]</scope>
    <source>
        <strain evidence="3">CGMCC 1.15067</strain>
    </source>
</reference>
<feature type="domain" description="Recombinase zinc beta ribbon" evidence="1">
    <location>
        <begin position="16"/>
        <end position="72"/>
    </location>
</feature>
<name>A0ABW4V2X5_9BACL</name>
<keyword evidence="3" id="KW-1185">Reference proteome</keyword>
<gene>
    <name evidence="2" type="ORF">ACFSGI_18180</name>
</gene>
<dbReference type="Pfam" id="PF13408">
    <property type="entry name" value="Zn_ribbon_recom"/>
    <property type="match status" value="1"/>
</dbReference>